<dbReference type="PANTHER" id="PTHR31672">
    <property type="entry name" value="BNACNNG10540D PROTEIN"/>
    <property type="match status" value="1"/>
</dbReference>
<dbReference type="Gene3D" id="1.20.1280.50">
    <property type="match status" value="1"/>
</dbReference>
<gene>
    <name evidence="2" type="ORF">RCOM_1255950</name>
</gene>
<evidence type="ECO:0000313" key="3">
    <source>
        <dbReference type="Proteomes" id="UP000008311"/>
    </source>
</evidence>
<proteinExistence type="predicted"/>
<dbReference type="InterPro" id="IPR050796">
    <property type="entry name" value="SCF_F-box_component"/>
</dbReference>
<evidence type="ECO:0000313" key="2">
    <source>
        <dbReference type="EMBL" id="EEF36614.1"/>
    </source>
</evidence>
<dbReference type="InterPro" id="IPR036047">
    <property type="entry name" value="F-box-like_dom_sf"/>
</dbReference>
<dbReference type="PROSITE" id="PS50181">
    <property type="entry name" value="FBOX"/>
    <property type="match status" value="1"/>
</dbReference>
<sequence length="210" mass="23678">MSIPVELLWEIFAKSPVKSLMRFKSICRLFHSIISDPEFVKVYFGPSRLLLVTYSYELESVTIEALSGNNNINHITETLDVPWNKNLPYDIGFFLHGSCNGLICLSVDDWLISDKIRSLDDLYNLEVTCTAVANLYLWNPTIGDFKALPTMSSVSSDHSIGFGHDKSTNDYKVVAIDDDRSMASGNRFKILNMEIFSLKKDSSATMLFIA</sequence>
<dbReference type="PANTHER" id="PTHR31672:SF13">
    <property type="entry name" value="F-BOX PROTEIN CPR30-LIKE"/>
    <property type="match status" value="1"/>
</dbReference>
<reference evidence="3" key="1">
    <citation type="journal article" date="2010" name="Nat. Biotechnol.">
        <title>Draft genome sequence of the oilseed species Ricinus communis.</title>
        <authorList>
            <person name="Chan A.P."/>
            <person name="Crabtree J."/>
            <person name="Zhao Q."/>
            <person name="Lorenzi H."/>
            <person name="Orvis J."/>
            <person name="Puiu D."/>
            <person name="Melake-Berhan A."/>
            <person name="Jones K.M."/>
            <person name="Redman J."/>
            <person name="Chen G."/>
            <person name="Cahoon E.B."/>
            <person name="Gedil M."/>
            <person name="Stanke M."/>
            <person name="Haas B.J."/>
            <person name="Wortman J.R."/>
            <person name="Fraser-Liggett C.M."/>
            <person name="Ravel J."/>
            <person name="Rabinowicz P.D."/>
        </authorList>
    </citation>
    <scope>NUCLEOTIDE SEQUENCE [LARGE SCALE GENOMIC DNA]</scope>
    <source>
        <strain evidence="3">cv. Hale</strain>
    </source>
</reference>
<dbReference type="Pfam" id="PF08268">
    <property type="entry name" value="FBA_3"/>
    <property type="match status" value="1"/>
</dbReference>
<keyword evidence="3" id="KW-1185">Reference proteome</keyword>
<dbReference type="InParanoid" id="B9SIF9"/>
<feature type="domain" description="F-box" evidence="1">
    <location>
        <begin position="1"/>
        <end position="43"/>
    </location>
</feature>
<dbReference type="InterPro" id="IPR013187">
    <property type="entry name" value="F-box-assoc_dom_typ3"/>
</dbReference>
<accession>B9SIF9</accession>
<dbReference type="SUPFAM" id="SSF81383">
    <property type="entry name" value="F-box domain"/>
    <property type="match status" value="1"/>
</dbReference>
<dbReference type="InterPro" id="IPR001810">
    <property type="entry name" value="F-box_dom"/>
</dbReference>
<protein>
    <recommendedName>
        <fullName evidence="1">F-box domain-containing protein</fullName>
    </recommendedName>
</protein>
<organism evidence="2 3">
    <name type="scientific">Ricinus communis</name>
    <name type="common">Castor bean</name>
    <dbReference type="NCBI Taxonomy" id="3988"/>
    <lineage>
        <taxon>Eukaryota</taxon>
        <taxon>Viridiplantae</taxon>
        <taxon>Streptophyta</taxon>
        <taxon>Embryophyta</taxon>
        <taxon>Tracheophyta</taxon>
        <taxon>Spermatophyta</taxon>
        <taxon>Magnoliopsida</taxon>
        <taxon>eudicotyledons</taxon>
        <taxon>Gunneridae</taxon>
        <taxon>Pentapetalae</taxon>
        <taxon>rosids</taxon>
        <taxon>fabids</taxon>
        <taxon>Malpighiales</taxon>
        <taxon>Euphorbiaceae</taxon>
        <taxon>Acalyphoideae</taxon>
        <taxon>Acalypheae</taxon>
        <taxon>Ricinus</taxon>
    </lineage>
</organism>
<evidence type="ECO:0000259" key="1">
    <source>
        <dbReference type="PROSITE" id="PS50181"/>
    </source>
</evidence>
<dbReference type="EMBL" id="EQ973972">
    <property type="protein sequence ID" value="EEF36614.1"/>
    <property type="molecule type" value="Genomic_DNA"/>
</dbReference>
<dbReference type="Pfam" id="PF00646">
    <property type="entry name" value="F-box"/>
    <property type="match status" value="1"/>
</dbReference>
<dbReference type="AlphaFoldDB" id="B9SIF9"/>
<dbReference type="SMART" id="SM00256">
    <property type="entry name" value="FBOX"/>
    <property type="match status" value="1"/>
</dbReference>
<dbReference type="Proteomes" id="UP000008311">
    <property type="component" value="Unassembled WGS sequence"/>
</dbReference>
<name>B9SIF9_RICCO</name>